<keyword evidence="8 10" id="KW-0234">DNA repair</keyword>
<dbReference type="InterPro" id="IPR003265">
    <property type="entry name" value="HhH-GPD_domain"/>
</dbReference>
<keyword evidence="9 10" id="KW-0326">Glycosidase</keyword>
<evidence type="ECO:0000313" key="13">
    <source>
        <dbReference type="Proteomes" id="UP000176604"/>
    </source>
</evidence>
<dbReference type="AlphaFoldDB" id="A0A1F7UFP5"/>
<dbReference type="GO" id="GO:0006285">
    <property type="term" value="P:base-excision repair, AP site formation"/>
    <property type="evidence" value="ECO:0007669"/>
    <property type="project" value="TreeGrafter"/>
</dbReference>
<keyword evidence="7" id="KW-0411">Iron-sulfur</keyword>
<dbReference type="InterPro" id="IPR000445">
    <property type="entry name" value="HhH_motif"/>
</dbReference>
<dbReference type="SMART" id="SM00478">
    <property type="entry name" value="ENDO3c"/>
    <property type="match status" value="1"/>
</dbReference>
<evidence type="ECO:0000256" key="6">
    <source>
        <dbReference type="ARBA" id="ARBA00023004"/>
    </source>
</evidence>
<comment type="catalytic activity">
    <reaction evidence="10">
        <text>2'-deoxyribonucleotide-(2'-deoxyribose 5'-phosphate)-2'-deoxyribonucleotide-DNA = a 3'-end 2'-deoxyribonucleotide-(2,3-dehydro-2,3-deoxyribose 5'-phosphate)-DNA + a 5'-end 5'-phospho-2'-deoxyribonucleoside-DNA + H(+)</text>
        <dbReference type="Rhea" id="RHEA:66592"/>
        <dbReference type="Rhea" id="RHEA-COMP:13180"/>
        <dbReference type="Rhea" id="RHEA-COMP:16897"/>
        <dbReference type="Rhea" id="RHEA-COMP:17067"/>
        <dbReference type="ChEBI" id="CHEBI:15378"/>
        <dbReference type="ChEBI" id="CHEBI:136412"/>
        <dbReference type="ChEBI" id="CHEBI:157695"/>
        <dbReference type="ChEBI" id="CHEBI:167181"/>
        <dbReference type="EC" id="4.2.99.18"/>
    </reaction>
</comment>
<dbReference type="NCBIfam" id="TIGR01083">
    <property type="entry name" value="nth"/>
    <property type="match status" value="1"/>
</dbReference>
<sequence length="211" mass="24311">MIEPRLIQRKKNALKIARTLAKLYPRAKVFLSHGNPWELLVATMLSAQCTDARVDQVTATLFKKYKTLNDYVRAKQKIFEQDIHATGFYRQKTKHILAAARIVREKFNGTVPRTMEELLTLPGVGRKTSNIVLQNAFGIVVGIPVDTHVRRLARRLGLTCHTDPDKIEHDLMHLLPKSEWAPLSYRLVSYGREYCPARRHDHTRCPLSQLY</sequence>
<feature type="domain" description="HhH-GPD" evidence="11">
    <location>
        <begin position="45"/>
        <end position="193"/>
    </location>
</feature>
<dbReference type="Proteomes" id="UP000176604">
    <property type="component" value="Unassembled WGS sequence"/>
</dbReference>
<dbReference type="Gene3D" id="1.10.1670.10">
    <property type="entry name" value="Helix-hairpin-Helix base-excision DNA repair enzymes (C-terminal)"/>
    <property type="match status" value="1"/>
</dbReference>
<dbReference type="GO" id="GO:0140078">
    <property type="term" value="F:class I DNA-(apurinic or apyrimidinic site) endonuclease activity"/>
    <property type="evidence" value="ECO:0007669"/>
    <property type="project" value="UniProtKB-EC"/>
</dbReference>
<comment type="caution">
    <text evidence="10">Lacks conserved residue(s) required for the propagation of feature annotation.</text>
</comment>
<evidence type="ECO:0000256" key="3">
    <source>
        <dbReference type="ARBA" id="ARBA00022723"/>
    </source>
</evidence>
<keyword evidence="12" id="KW-0255">Endonuclease</keyword>
<keyword evidence="4 10" id="KW-0227">DNA damage</keyword>
<dbReference type="Pfam" id="PF00633">
    <property type="entry name" value="HHH"/>
    <property type="match status" value="1"/>
</dbReference>
<dbReference type="GO" id="GO:0019104">
    <property type="term" value="F:DNA N-glycosylase activity"/>
    <property type="evidence" value="ECO:0007669"/>
    <property type="project" value="UniProtKB-UniRule"/>
</dbReference>
<proteinExistence type="inferred from homology"/>
<comment type="caution">
    <text evidence="12">The sequence shown here is derived from an EMBL/GenBank/DDBJ whole genome shotgun (WGS) entry which is preliminary data.</text>
</comment>
<dbReference type="InterPro" id="IPR023170">
    <property type="entry name" value="HhH_base_excis_C"/>
</dbReference>
<comment type="similarity">
    <text evidence="1 10">Belongs to the Nth/MutY family.</text>
</comment>
<keyword evidence="10" id="KW-0238">DNA-binding</keyword>
<dbReference type="PIRSF" id="PIRSF001435">
    <property type="entry name" value="Nth"/>
    <property type="match status" value="1"/>
</dbReference>
<keyword evidence="5 10" id="KW-0378">Hydrolase</keyword>
<evidence type="ECO:0000256" key="7">
    <source>
        <dbReference type="ARBA" id="ARBA00023014"/>
    </source>
</evidence>
<organism evidence="12 13">
    <name type="scientific">Candidatus Uhrbacteria bacterium RIFCSPHIGHO2_12_FULL_54_23</name>
    <dbReference type="NCBI Taxonomy" id="1802397"/>
    <lineage>
        <taxon>Bacteria</taxon>
        <taxon>Candidatus Uhriibacteriota</taxon>
    </lineage>
</organism>
<evidence type="ECO:0000313" key="12">
    <source>
        <dbReference type="EMBL" id="OGL77085.1"/>
    </source>
</evidence>
<dbReference type="Pfam" id="PF00730">
    <property type="entry name" value="HhH-GPD"/>
    <property type="match status" value="1"/>
</dbReference>
<evidence type="ECO:0000256" key="4">
    <source>
        <dbReference type="ARBA" id="ARBA00022763"/>
    </source>
</evidence>
<dbReference type="STRING" id="1802397.A3J43_00195"/>
<keyword evidence="2" id="KW-0004">4Fe-4S</keyword>
<dbReference type="InterPro" id="IPR011257">
    <property type="entry name" value="DNA_glycosylase"/>
</dbReference>
<keyword evidence="3" id="KW-0479">Metal-binding</keyword>
<comment type="function">
    <text evidence="10">DNA repair enzyme that has both DNA N-glycosylase activity and AP-lyase activity. The DNA N-glycosylase activity releases various damaged pyrimidines from DNA by cleaving the N-glycosidic bond, leaving an AP (apurinic/apyrimidinic) site. The AP-lyase activity cleaves the phosphodiester bond 3' to the AP site by a beta-elimination, leaving a 3'-terminal unsaturated sugar and a product with a terminal 5'-phosphate.</text>
</comment>
<dbReference type="GO" id="GO:0003677">
    <property type="term" value="F:DNA binding"/>
    <property type="evidence" value="ECO:0007669"/>
    <property type="project" value="UniProtKB-UniRule"/>
</dbReference>
<keyword evidence="12" id="KW-0540">Nuclease</keyword>
<dbReference type="FunFam" id="1.10.340.30:FF:000001">
    <property type="entry name" value="Endonuclease III"/>
    <property type="match status" value="1"/>
</dbReference>
<name>A0A1F7UFP5_9BACT</name>
<dbReference type="HAMAP" id="MF_00942">
    <property type="entry name" value="Nth"/>
    <property type="match status" value="1"/>
</dbReference>
<evidence type="ECO:0000256" key="5">
    <source>
        <dbReference type="ARBA" id="ARBA00022801"/>
    </source>
</evidence>
<comment type="cofactor">
    <cofactor evidence="10">
        <name>[4Fe-4S] cluster</name>
        <dbReference type="ChEBI" id="CHEBI:49883"/>
    </cofactor>
    <text evidence="10">Binds 1 [4Fe-4S] cluster.</text>
</comment>
<dbReference type="PANTHER" id="PTHR10359:SF18">
    <property type="entry name" value="ENDONUCLEASE III"/>
    <property type="match status" value="1"/>
</dbReference>
<dbReference type="Gene3D" id="1.10.340.30">
    <property type="entry name" value="Hypothetical protein, domain 2"/>
    <property type="match status" value="1"/>
</dbReference>
<dbReference type="InterPro" id="IPR005759">
    <property type="entry name" value="Nth"/>
</dbReference>
<dbReference type="SUPFAM" id="SSF48150">
    <property type="entry name" value="DNA-glycosylase"/>
    <property type="match status" value="1"/>
</dbReference>
<evidence type="ECO:0000256" key="2">
    <source>
        <dbReference type="ARBA" id="ARBA00022485"/>
    </source>
</evidence>
<protein>
    <recommendedName>
        <fullName evidence="10">Endonuclease III</fullName>
        <ecNumber evidence="10">4.2.99.18</ecNumber>
    </recommendedName>
    <alternativeName>
        <fullName evidence="10">DNA-(apurinic or apyrimidinic site) lyase</fullName>
    </alternativeName>
</protein>
<keyword evidence="10" id="KW-0456">Lyase</keyword>
<evidence type="ECO:0000256" key="1">
    <source>
        <dbReference type="ARBA" id="ARBA00008343"/>
    </source>
</evidence>
<dbReference type="GO" id="GO:0046872">
    <property type="term" value="F:metal ion binding"/>
    <property type="evidence" value="ECO:0007669"/>
    <property type="project" value="UniProtKB-KW"/>
</dbReference>
<evidence type="ECO:0000259" key="11">
    <source>
        <dbReference type="SMART" id="SM00478"/>
    </source>
</evidence>
<gene>
    <name evidence="10" type="primary">nth</name>
    <name evidence="12" type="ORF">A3J43_00195</name>
</gene>
<evidence type="ECO:0000256" key="9">
    <source>
        <dbReference type="ARBA" id="ARBA00023295"/>
    </source>
</evidence>
<dbReference type="EMBL" id="MGEF01000066">
    <property type="protein sequence ID" value="OGL77085.1"/>
    <property type="molecule type" value="Genomic_DNA"/>
</dbReference>
<dbReference type="GO" id="GO:0051539">
    <property type="term" value="F:4 iron, 4 sulfur cluster binding"/>
    <property type="evidence" value="ECO:0007669"/>
    <property type="project" value="UniProtKB-KW"/>
</dbReference>
<evidence type="ECO:0000256" key="10">
    <source>
        <dbReference type="HAMAP-Rule" id="MF_00942"/>
    </source>
</evidence>
<dbReference type="EC" id="4.2.99.18" evidence="10"/>
<accession>A0A1F7UFP5</accession>
<evidence type="ECO:0000256" key="8">
    <source>
        <dbReference type="ARBA" id="ARBA00023204"/>
    </source>
</evidence>
<keyword evidence="6" id="KW-0408">Iron</keyword>
<dbReference type="CDD" id="cd00056">
    <property type="entry name" value="ENDO3c"/>
    <property type="match status" value="1"/>
</dbReference>
<reference evidence="12 13" key="1">
    <citation type="journal article" date="2016" name="Nat. Commun.">
        <title>Thousands of microbial genomes shed light on interconnected biogeochemical processes in an aquifer system.</title>
        <authorList>
            <person name="Anantharaman K."/>
            <person name="Brown C.T."/>
            <person name="Hug L.A."/>
            <person name="Sharon I."/>
            <person name="Castelle C.J."/>
            <person name="Probst A.J."/>
            <person name="Thomas B.C."/>
            <person name="Singh A."/>
            <person name="Wilkins M.J."/>
            <person name="Karaoz U."/>
            <person name="Brodie E.L."/>
            <person name="Williams K.H."/>
            <person name="Hubbard S.S."/>
            <person name="Banfield J.F."/>
        </authorList>
    </citation>
    <scope>NUCLEOTIDE SEQUENCE [LARGE SCALE GENOMIC DNA]</scope>
</reference>
<dbReference type="PANTHER" id="PTHR10359">
    <property type="entry name" value="A/G-SPECIFIC ADENINE GLYCOSYLASE/ENDONUCLEASE III"/>
    <property type="match status" value="1"/>
</dbReference>